<keyword evidence="3" id="KW-1185">Reference proteome</keyword>
<reference evidence="3" key="2">
    <citation type="submission" date="2015-01" db="EMBL/GenBank/DDBJ databases">
        <title>Evolutionary Origins and Diversification of the Mycorrhizal Mutualists.</title>
        <authorList>
            <consortium name="DOE Joint Genome Institute"/>
            <consortium name="Mycorrhizal Genomics Consortium"/>
            <person name="Kohler A."/>
            <person name="Kuo A."/>
            <person name="Nagy L.G."/>
            <person name="Floudas D."/>
            <person name="Copeland A."/>
            <person name="Barry K.W."/>
            <person name="Cichocki N."/>
            <person name="Veneault-Fourrey C."/>
            <person name="LaButti K."/>
            <person name="Lindquist E.A."/>
            <person name="Lipzen A."/>
            <person name="Lundell T."/>
            <person name="Morin E."/>
            <person name="Murat C."/>
            <person name="Riley R."/>
            <person name="Ohm R."/>
            <person name="Sun H."/>
            <person name="Tunlid A."/>
            <person name="Henrissat B."/>
            <person name="Grigoriev I.V."/>
            <person name="Hibbett D.S."/>
            <person name="Martin F."/>
        </authorList>
    </citation>
    <scope>NUCLEOTIDE SEQUENCE [LARGE SCALE GENOMIC DNA]</scope>
    <source>
        <strain evidence="3">Marx 270</strain>
    </source>
</reference>
<feature type="region of interest" description="Disordered" evidence="1">
    <location>
        <begin position="41"/>
        <end position="71"/>
    </location>
</feature>
<dbReference type="Proteomes" id="UP000054217">
    <property type="component" value="Unassembled WGS sequence"/>
</dbReference>
<dbReference type="InParanoid" id="A0A0C3JJX2"/>
<proteinExistence type="predicted"/>
<dbReference type="HOGENOM" id="CLU_2741033_0_0_1"/>
<evidence type="ECO:0000313" key="3">
    <source>
        <dbReference type="Proteomes" id="UP000054217"/>
    </source>
</evidence>
<accession>A0A0C3JJX2</accession>
<gene>
    <name evidence="2" type="ORF">M404DRAFT_996254</name>
</gene>
<organism evidence="2 3">
    <name type="scientific">Pisolithus tinctorius Marx 270</name>
    <dbReference type="NCBI Taxonomy" id="870435"/>
    <lineage>
        <taxon>Eukaryota</taxon>
        <taxon>Fungi</taxon>
        <taxon>Dikarya</taxon>
        <taxon>Basidiomycota</taxon>
        <taxon>Agaricomycotina</taxon>
        <taxon>Agaricomycetes</taxon>
        <taxon>Agaricomycetidae</taxon>
        <taxon>Boletales</taxon>
        <taxon>Sclerodermatineae</taxon>
        <taxon>Pisolithaceae</taxon>
        <taxon>Pisolithus</taxon>
    </lineage>
</organism>
<sequence>MGNGISKRWYANQQVWMPPPLEVGIGRRCHMLVRKQRRWHLRHPQFHNPSERNAFPQGVHKSDNKRNAAQD</sequence>
<reference evidence="2 3" key="1">
    <citation type="submission" date="2014-04" db="EMBL/GenBank/DDBJ databases">
        <authorList>
            <consortium name="DOE Joint Genome Institute"/>
            <person name="Kuo A."/>
            <person name="Kohler A."/>
            <person name="Costa M.D."/>
            <person name="Nagy L.G."/>
            <person name="Floudas D."/>
            <person name="Copeland A."/>
            <person name="Barry K.W."/>
            <person name="Cichocki N."/>
            <person name="Veneault-Fourrey C."/>
            <person name="LaButti K."/>
            <person name="Lindquist E.A."/>
            <person name="Lipzen A."/>
            <person name="Lundell T."/>
            <person name="Morin E."/>
            <person name="Murat C."/>
            <person name="Sun H."/>
            <person name="Tunlid A."/>
            <person name="Henrissat B."/>
            <person name="Grigoriev I.V."/>
            <person name="Hibbett D.S."/>
            <person name="Martin F."/>
            <person name="Nordberg H.P."/>
            <person name="Cantor M.N."/>
            <person name="Hua S.X."/>
        </authorList>
    </citation>
    <scope>NUCLEOTIDE SEQUENCE [LARGE SCALE GENOMIC DNA]</scope>
    <source>
        <strain evidence="2 3">Marx 270</strain>
    </source>
</reference>
<evidence type="ECO:0000313" key="2">
    <source>
        <dbReference type="EMBL" id="KIO09418.1"/>
    </source>
</evidence>
<protein>
    <submittedName>
        <fullName evidence="2">Uncharacterized protein</fullName>
    </submittedName>
</protein>
<name>A0A0C3JJX2_PISTI</name>
<evidence type="ECO:0000256" key="1">
    <source>
        <dbReference type="SAM" id="MobiDB-lite"/>
    </source>
</evidence>
<dbReference type="EMBL" id="KN831954">
    <property type="protein sequence ID" value="KIO09418.1"/>
    <property type="molecule type" value="Genomic_DNA"/>
</dbReference>
<feature type="compositionally biased region" description="Basic and acidic residues" evidence="1">
    <location>
        <begin position="60"/>
        <end position="71"/>
    </location>
</feature>
<dbReference type="AlphaFoldDB" id="A0A0C3JJX2"/>